<keyword evidence="1" id="KW-0732">Signal</keyword>
<reference evidence="3 4" key="1">
    <citation type="submission" date="2018-08" db="EMBL/GenBank/DDBJ databases">
        <title>Mucilaginibacter sp. MYSH2.</title>
        <authorList>
            <person name="Seo T."/>
        </authorList>
    </citation>
    <scope>NUCLEOTIDE SEQUENCE [LARGE SCALE GENOMIC DNA]</scope>
    <source>
        <strain evidence="3 4">MYSH2</strain>
    </source>
</reference>
<dbReference type="SUPFAM" id="SSF54427">
    <property type="entry name" value="NTF2-like"/>
    <property type="match status" value="1"/>
</dbReference>
<dbReference type="InterPro" id="IPR027843">
    <property type="entry name" value="DUF4440"/>
</dbReference>
<accession>A0A372NUG0</accession>
<comment type="caution">
    <text evidence="3">The sequence shown here is derived from an EMBL/GenBank/DDBJ whole genome shotgun (WGS) entry which is preliminary data.</text>
</comment>
<sequence>MKKLIICCFLILSVIFVKAQDRQAILKVMETSRQAWNKGDLETFMHCYWKSDSVMFVSPTGPTFGYANTLKNYQQTYAKSKTNMGTLTYAIKKVEIINKDNAFVYGGWHLKYKTSSSTGYYTLWFKKINGAWKIVVDHSS</sequence>
<gene>
    <name evidence="3" type="ORF">D0C36_14675</name>
</gene>
<organism evidence="3 4">
    <name type="scientific">Mucilaginibacter conchicola</name>
    <dbReference type="NCBI Taxonomy" id="2303333"/>
    <lineage>
        <taxon>Bacteria</taxon>
        <taxon>Pseudomonadati</taxon>
        <taxon>Bacteroidota</taxon>
        <taxon>Sphingobacteriia</taxon>
        <taxon>Sphingobacteriales</taxon>
        <taxon>Sphingobacteriaceae</taxon>
        <taxon>Mucilaginibacter</taxon>
    </lineage>
</organism>
<feature type="chain" id="PRO_5017076076" evidence="1">
    <location>
        <begin position="20"/>
        <end position="140"/>
    </location>
</feature>
<dbReference type="Pfam" id="PF14534">
    <property type="entry name" value="DUF4440"/>
    <property type="match status" value="1"/>
</dbReference>
<dbReference type="Gene3D" id="3.10.450.50">
    <property type="match status" value="1"/>
</dbReference>
<dbReference type="RefSeq" id="WP_117392363.1">
    <property type="nucleotide sequence ID" value="NZ_QWDC01000002.1"/>
</dbReference>
<proteinExistence type="predicted"/>
<dbReference type="Proteomes" id="UP000264217">
    <property type="component" value="Unassembled WGS sequence"/>
</dbReference>
<dbReference type="AlphaFoldDB" id="A0A372NUG0"/>
<evidence type="ECO:0000259" key="2">
    <source>
        <dbReference type="Pfam" id="PF14534"/>
    </source>
</evidence>
<dbReference type="InterPro" id="IPR032710">
    <property type="entry name" value="NTF2-like_dom_sf"/>
</dbReference>
<name>A0A372NUG0_9SPHI</name>
<feature type="signal peptide" evidence="1">
    <location>
        <begin position="1"/>
        <end position="19"/>
    </location>
</feature>
<dbReference type="EMBL" id="QWDC01000002">
    <property type="protein sequence ID" value="RFZ92654.1"/>
    <property type="molecule type" value="Genomic_DNA"/>
</dbReference>
<protein>
    <submittedName>
        <fullName evidence="3">DUF4440 domain-containing protein</fullName>
    </submittedName>
</protein>
<keyword evidence="4" id="KW-1185">Reference proteome</keyword>
<evidence type="ECO:0000313" key="3">
    <source>
        <dbReference type="EMBL" id="RFZ92654.1"/>
    </source>
</evidence>
<evidence type="ECO:0000256" key="1">
    <source>
        <dbReference type="SAM" id="SignalP"/>
    </source>
</evidence>
<feature type="domain" description="DUF4440" evidence="2">
    <location>
        <begin position="25"/>
        <end position="134"/>
    </location>
</feature>
<dbReference type="OrthoDB" id="120856at2"/>
<evidence type="ECO:0000313" key="4">
    <source>
        <dbReference type="Proteomes" id="UP000264217"/>
    </source>
</evidence>